<dbReference type="PANTHER" id="PTHR31025:SF29">
    <property type="entry name" value="SI:CH211-196P9.1"/>
    <property type="match status" value="1"/>
</dbReference>
<comment type="caution">
    <text evidence="3">The sequence shown here is derived from an EMBL/GenBank/DDBJ whole genome shotgun (WGS) entry which is preliminary data.</text>
</comment>
<accession>A0ABU7C114</accession>
<proteinExistence type="predicted"/>
<gene>
    <name evidence="3" type="ORF">ATANTOWER_025645</name>
</gene>
<dbReference type="PANTHER" id="PTHR31025">
    <property type="entry name" value="SI:CH211-196P9.1-RELATED"/>
    <property type="match status" value="1"/>
</dbReference>
<organism evidence="3 4">
    <name type="scientific">Ataeniobius toweri</name>
    <dbReference type="NCBI Taxonomy" id="208326"/>
    <lineage>
        <taxon>Eukaryota</taxon>
        <taxon>Metazoa</taxon>
        <taxon>Chordata</taxon>
        <taxon>Craniata</taxon>
        <taxon>Vertebrata</taxon>
        <taxon>Euteleostomi</taxon>
        <taxon>Actinopterygii</taxon>
        <taxon>Neopterygii</taxon>
        <taxon>Teleostei</taxon>
        <taxon>Neoteleostei</taxon>
        <taxon>Acanthomorphata</taxon>
        <taxon>Ovalentaria</taxon>
        <taxon>Atherinomorphae</taxon>
        <taxon>Cyprinodontiformes</taxon>
        <taxon>Goodeidae</taxon>
        <taxon>Ataeniobius</taxon>
    </lineage>
</organism>
<name>A0ABU7C114_9TELE</name>
<keyword evidence="4" id="KW-1185">Reference proteome</keyword>
<keyword evidence="2" id="KW-0732">Signal</keyword>
<feature type="compositionally biased region" description="Low complexity" evidence="1">
    <location>
        <begin position="129"/>
        <end position="141"/>
    </location>
</feature>
<feature type="region of interest" description="Disordered" evidence="1">
    <location>
        <begin position="126"/>
        <end position="163"/>
    </location>
</feature>
<evidence type="ECO:0000313" key="4">
    <source>
        <dbReference type="Proteomes" id="UP001345963"/>
    </source>
</evidence>
<reference evidence="3 4" key="1">
    <citation type="submission" date="2021-07" db="EMBL/GenBank/DDBJ databases">
        <authorList>
            <person name="Palmer J.M."/>
        </authorList>
    </citation>
    <scope>NUCLEOTIDE SEQUENCE [LARGE SCALE GENOMIC DNA]</scope>
    <source>
        <strain evidence="3 4">AT_MEX2019</strain>
        <tissue evidence="3">Muscle</tissue>
    </source>
</reference>
<sequence>MRSQARSKKLRMLIMLCLLKKLVEGVLQSKSGGEEVLQEYKTTETLPDATRRKMVNILVAHIIDKHGHLPAKAVREEYALGIVTVFPSLKDPYTKKGYEHFYDAASSTGYISWRLKTVQRKIRRGTLVPPSGSSDISSGGPNTQRTMIVDRQLDGEPGGLISA</sequence>
<evidence type="ECO:0008006" key="5">
    <source>
        <dbReference type="Google" id="ProtNLM"/>
    </source>
</evidence>
<dbReference type="EMBL" id="JAHUTI010074807">
    <property type="protein sequence ID" value="MED6256417.1"/>
    <property type="molecule type" value="Genomic_DNA"/>
</dbReference>
<feature type="signal peptide" evidence="2">
    <location>
        <begin position="1"/>
        <end position="25"/>
    </location>
</feature>
<feature type="chain" id="PRO_5046316309" description="Cilia- and flagella-associated protein 206" evidence="2">
    <location>
        <begin position="26"/>
        <end position="163"/>
    </location>
</feature>
<evidence type="ECO:0000256" key="2">
    <source>
        <dbReference type="SAM" id="SignalP"/>
    </source>
</evidence>
<evidence type="ECO:0000313" key="3">
    <source>
        <dbReference type="EMBL" id="MED6256417.1"/>
    </source>
</evidence>
<evidence type="ECO:0000256" key="1">
    <source>
        <dbReference type="SAM" id="MobiDB-lite"/>
    </source>
</evidence>
<protein>
    <recommendedName>
        <fullName evidence="5">Cilia- and flagella-associated protein 206</fullName>
    </recommendedName>
</protein>
<dbReference type="Proteomes" id="UP001345963">
    <property type="component" value="Unassembled WGS sequence"/>
</dbReference>